<feature type="signal peptide" evidence="16">
    <location>
        <begin position="1"/>
        <end position="21"/>
    </location>
</feature>
<dbReference type="InterPro" id="IPR015366">
    <property type="entry name" value="S53_propep"/>
</dbReference>
<dbReference type="SUPFAM" id="SSF54897">
    <property type="entry name" value="Protease propeptides/inhibitors"/>
    <property type="match status" value="1"/>
</dbReference>
<comment type="subcellular location">
    <subcellularLocation>
        <location evidence="3">Secreted</location>
        <location evidence="3">Extracellular space</location>
    </subcellularLocation>
</comment>
<dbReference type="EC" id="3.4.14.10" evidence="4"/>
<feature type="active site" description="Charge relay system" evidence="15">
    <location>
        <position position="506"/>
    </location>
</feature>
<dbReference type="SUPFAM" id="SSF52743">
    <property type="entry name" value="Subtilisin-like"/>
    <property type="match status" value="1"/>
</dbReference>
<keyword evidence="10 15" id="KW-0720">Serine protease</keyword>
<evidence type="ECO:0000256" key="5">
    <source>
        <dbReference type="ARBA" id="ARBA00022525"/>
    </source>
</evidence>
<dbReference type="InterPro" id="IPR036852">
    <property type="entry name" value="Peptidase_S8/S53_dom_sf"/>
</dbReference>
<dbReference type="EMBL" id="VFLP01000019">
    <property type="protein sequence ID" value="TRX94871.1"/>
    <property type="molecule type" value="Genomic_DNA"/>
</dbReference>
<dbReference type="OrthoDB" id="409122at2759"/>
<evidence type="ECO:0000256" key="8">
    <source>
        <dbReference type="ARBA" id="ARBA00022729"/>
    </source>
</evidence>
<dbReference type="InterPro" id="IPR050819">
    <property type="entry name" value="Tripeptidyl-peptidase_I"/>
</dbReference>
<dbReference type="CDD" id="cd11377">
    <property type="entry name" value="Pro-peptidase_S53"/>
    <property type="match status" value="1"/>
</dbReference>
<name>A0A553I3V6_9PEZI</name>
<sequence length="605" mass="65962">MARQSKMWITCLAGFATTALSAVMSHVSLSETVSRLSLPANSQMMTLQIDLALDNIEILGEKLKDLATPSSPNYGKWLTKEEVDALFPPTNGASAAVTNWLRSHGVEHTHEQASSVRFAASVETVNRLLNTTFAYYNVAGSRKLRTTEYSVPEHIAPFVQLIHPTTFFGQTKSHRMPMNDEVDSLTKLKLSEMAARADDCKKLITPPCLRSAYNISDYVPSASSGSRIGFGSFLNESARLEDLHTYQRMFGISEQDFTSTVINGGVDNQEREGSHVEANLDAQFQSAMSYPLPQVQFITGGSPPFVPSVTIPDAEHNTNEPYLEYYSFLLNKTNEELPQVISNSYGDDEQSVPLDVRNKFSHYAKRVCDMIGMLGLRGITVIESTGDTGTGAACLSNDGKKRLEFTPGFPASCPFITAVGGTEAWAPEIAWIGSSGGFSNYFARPWYQQDAVDTYLEKRITPRTRAYYESYTNFSGRAFPDISAHSLSPNYLFINSNETGQTGGTSAAAPVVAGVIALLNDARLQAGKPTMGFINPFLYSLESEHLFDITAGKAVGCNGYNMQTGGLVRGGGKIPWASWNGTLGWDPVTGMGTPDFQKMLVAALS</sequence>
<evidence type="ECO:0000256" key="11">
    <source>
        <dbReference type="ARBA" id="ARBA00022837"/>
    </source>
</evidence>
<evidence type="ECO:0000256" key="2">
    <source>
        <dbReference type="ARBA" id="ARBA00002451"/>
    </source>
</evidence>
<evidence type="ECO:0000256" key="4">
    <source>
        <dbReference type="ARBA" id="ARBA00012462"/>
    </source>
</evidence>
<protein>
    <recommendedName>
        <fullName evidence="4">tripeptidyl-peptidase II</fullName>
        <ecNumber evidence="4">3.4.14.10</ecNumber>
    </recommendedName>
</protein>
<evidence type="ECO:0000256" key="9">
    <source>
        <dbReference type="ARBA" id="ARBA00022801"/>
    </source>
</evidence>
<dbReference type="GO" id="GO:0004252">
    <property type="term" value="F:serine-type endopeptidase activity"/>
    <property type="evidence" value="ECO:0007669"/>
    <property type="project" value="UniProtKB-UniRule"/>
</dbReference>
<keyword evidence="13" id="KW-0865">Zymogen</keyword>
<proteinExistence type="predicted"/>
<dbReference type="PROSITE" id="PS51695">
    <property type="entry name" value="SEDOLISIN"/>
    <property type="match status" value="1"/>
</dbReference>
<dbReference type="CDD" id="cd04056">
    <property type="entry name" value="Peptidases_S53"/>
    <property type="match status" value="1"/>
</dbReference>
<reference evidence="19" key="1">
    <citation type="submission" date="2019-06" db="EMBL/GenBank/DDBJ databases">
        <title>Draft genome sequence of the griseofulvin-producing fungus Xylaria cubensis strain G536.</title>
        <authorList>
            <person name="Mead M.E."/>
            <person name="Raja H.A."/>
            <person name="Steenwyk J.L."/>
            <person name="Knowles S.L."/>
            <person name="Oberlies N.H."/>
            <person name="Rokas A."/>
        </authorList>
    </citation>
    <scope>NUCLEOTIDE SEQUENCE [LARGE SCALE GENOMIC DNA]</scope>
    <source>
        <strain evidence="19">G536</strain>
    </source>
</reference>
<dbReference type="SMART" id="SM00944">
    <property type="entry name" value="Pro-kuma_activ"/>
    <property type="match status" value="1"/>
</dbReference>
<comment type="catalytic activity">
    <reaction evidence="1">
        <text>Release of an N-terminal tripeptide from a polypeptide.</text>
        <dbReference type="EC" id="3.4.14.10"/>
    </reaction>
</comment>
<dbReference type="AlphaFoldDB" id="A0A553I3V6"/>
<feature type="binding site" evidence="15">
    <location>
        <position position="548"/>
    </location>
    <ligand>
        <name>Ca(2+)</name>
        <dbReference type="ChEBI" id="CHEBI:29108"/>
    </ligand>
</feature>
<dbReference type="GO" id="GO:0005576">
    <property type="term" value="C:extracellular region"/>
    <property type="evidence" value="ECO:0007669"/>
    <property type="project" value="UniProtKB-SubCell"/>
</dbReference>
<dbReference type="PANTHER" id="PTHR14218">
    <property type="entry name" value="PROTEASE S8 TRIPEPTIDYL PEPTIDASE I CLN2"/>
    <property type="match status" value="1"/>
</dbReference>
<evidence type="ECO:0000256" key="6">
    <source>
        <dbReference type="ARBA" id="ARBA00022670"/>
    </source>
</evidence>
<evidence type="ECO:0000256" key="16">
    <source>
        <dbReference type="SAM" id="SignalP"/>
    </source>
</evidence>
<feature type="active site" description="Charge relay system" evidence="15">
    <location>
        <position position="281"/>
    </location>
</feature>
<dbReference type="InterPro" id="IPR000209">
    <property type="entry name" value="Peptidase_S8/S53_dom"/>
</dbReference>
<keyword evidence="14" id="KW-0325">Glycoprotein</keyword>
<comment type="cofactor">
    <cofactor evidence="15">
        <name>Ca(2+)</name>
        <dbReference type="ChEBI" id="CHEBI:29108"/>
    </cofactor>
    <text evidence="15">Binds 1 Ca(2+) ion per subunit.</text>
</comment>
<evidence type="ECO:0000256" key="10">
    <source>
        <dbReference type="ARBA" id="ARBA00022825"/>
    </source>
</evidence>
<keyword evidence="8 16" id="KW-0732">Signal</keyword>
<keyword evidence="12" id="KW-0843">Virulence</keyword>
<evidence type="ECO:0000256" key="1">
    <source>
        <dbReference type="ARBA" id="ARBA00001910"/>
    </source>
</evidence>
<dbReference type="InterPro" id="IPR030400">
    <property type="entry name" value="Sedolisin_dom"/>
</dbReference>
<dbReference type="GO" id="GO:0006508">
    <property type="term" value="P:proteolysis"/>
    <property type="evidence" value="ECO:0007669"/>
    <property type="project" value="UniProtKB-KW"/>
</dbReference>
<dbReference type="Pfam" id="PF09286">
    <property type="entry name" value="Pro-kuma_activ"/>
    <property type="match status" value="1"/>
</dbReference>
<evidence type="ECO:0000256" key="3">
    <source>
        <dbReference type="ARBA" id="ARBA00004239"/>
    </source>
</evidence>
<keyword evidence="7 15" id="KW-0479">Metal-binding</keyword>
<evidence type="ECO:0000256" key="14">
    <source>
        <dbReference type="ARBA" id="ARBA00023180"/>
    </source>
</evidence>
<dbReference type="STRING" id="2512241.A0A553I3V6"/>
<dbReference type="FunFam" id="3.40.50.200:FF:000015">
    <property type="entry name" value="Tripeptidyl peptidase A"/>
    <property type="match status" value="1"/>
</dbReference>
<dbReference type="Pfam" id="PF00082">
    <property type="entry name" value="Peptidase_S8"/>
    <property type="match status" value="1"/>
</dbReference>
<dbReference type="Gene3D" id="3.40.50.200">
    <property type="entry name" value="Peptidase S8/S53 domain"/>
    <property type="match status" value="1"/>
</dbReference>
<feature type="binding site" evidence="15">
    <location>
        <position position="584"/>
    </location>
    <ligand>
        <name>Ca(2+)</name>
        <dbReference type="ChEBI" id="CHEBI:29108"/>
    </ligand>
</feature>
<keyword evidence="19" id="KW-1185">Reference proteome</keyword>
<keyword evidence="5" id="KW-0964">Secreted</keyword>
<gene>
    <name evidence="18" type="ORF">FHL15_004332</name>
</gene>
<dbReference type="Proteomes" id="UP000319160">
    <property type="component" value="Unassembled WGS sequence"/>
</dbReference>
<dbReference type="PANTHER" id="PTHR14218:SF34">
    <property type="entry name" value="TRIPEPTIDYL-PEPTIDASE SED4"/>
    <property type="match status" value="1"/>
</dbReference>
<evidence type="ECO:0000256" key="15">
    <source>
        <dbReference type="PROSITE-ProRule" id="PRU01032"/>
    </source>
</evidence>
<keyword evidence="11 15" id="KW-0106">Calcium</keyword>
<evidence type="ECO:0000256" key="13">
    <source>
        <dbReference type="ARBA" id="ARBA00023145"/>
    </source>
</evidence>
<dbReference type="InterPro" id="IPR023828">
    <property type="entry name" value="Peptidase_S8_Ser-AS"/>
</dbReference>
<comment type="function">
    <text evidence="2">Secreted tripeptidyl-peptidase which degrades proteins at acidic pHs and is involved in virulence.</text>
</comment>
<comment type="caution">
    <text evidence="18">The sequence shown here is derived from an EMBL/GenBank/DDBJ whole genome shotgun (WGS) entry which is preliminary data.</text>
</comment>
<dbReference type="GO" id="GO:0046872">
    <property type="term" value="F:metal ion binding"/>
    <property type="evidence" value="ECO:0007669"/>
    <property type="project" value="UniProtKB-UniRule"/>
</dbReference>
<evidence type="ECO:0000256" key="7">
    <source>
        <dbReference type="ARBA" id="ARBA00022723"/>
    </source>
</evidence>
<keyword evidence="9 15" id="KW-0378">Hydrolase</keyword>
<feature type="binding site" evidence="15">
    <location>
        <position position="586"/>
    </location>
    <ligand>
        <name>Ca(2+)</name>
        <dbReference type="ChEBI" id="CHEBI:29108"/>
    </ligand>
</feature>
<feature type="binding site" evidence="15">
    <location>
        <position position="549"/>
    </location>
    <ligand>
        <name>Ca(2+)</name>
        <dbReference type="ChEBI" id="CHEBI:29108"/>
    </ligand>
</feature>
<evidence type="ECO:0000259" key="17">
    <source>
        <dbReference type="PROSITE" id="PS51695"/>
    </source>
</evidence>
<accession>A0A553I3V6</accession>
<evidence type="ECO:0000313" key="19">
    <source>
        <dbReference type="Proteomes" id="UP000319160"/>
    </source>
</evidence>
<evidence type="ECO:0000256" key="12">
    <source>
        <dbReference type="ARBA" id="ARBA00023026"/>
    </source>
</evidence>
<dbReference type="GO" id="GO:0008240">
    <property type="term" value="F:tripeptidyl-peptidase activity"/>
    <property type="evidence" value="ECO:0007669"/>
    <property type="project" value="UniProtKB-EC"/>
</dbReference>
<feature type="active site" description="Charge relay system" evidence="15">
    <location>
        <position position="277"/>
    </location>
</feature>
<feature type="chain" id="PRO_5022122602" description="tripeptidyl-peptidase II" evidence="16">
    <location>
        <begin position="22"/>
        <end position="605"/>
    </location>
</feature>
<evidence type="ECO:0000313" key="18">
    <source>
        <dbReference type="EMBL" id="TRX94871.1"/>
    </source>
</evidence>
<dbReference type="PROSITE" id="PS00138">
    <property type="entry name" value="SUBTILASE_SER"/>
    <property type="match status" value="1"/>
</dbReference>
<feature type="domain" description="Peptidase S53" evidence="17">
    <location>
        <begin position="203"/>
        <end position="605"/>
    </location>
</feature>
<keyword evidence="6 15" id="KW-0645">Protease</keyword>
<organism evidence="18 19">
    <name type="scientific">Xylaria flabelliformis</name>
    <dbReference type="NCBI Taxonomy" id="2512241"/>
    <lineage>
        <taxon>Eukaryota</taxon>
        <taxon>Fungi</taxon>
        <taxon>Dikarya</taxon>
        <taxon>Ascomycota</taxon>
        <taxon>Pezizomycotina</taxon>
        <taxon>Sordariomycetes</taxon>
        <taxon>Xylariomycetidae</taxon>
        <taxon>Xylariales</taxon>
        <taxon>Xylariaceae</taxon>
        <taxon>Xylaria</taxon>
    </lineage>
</organism>